<feature type="domain" description="CRISPR type III-associated protein" evidence="2">
    <location>
        <begin position="11"/>
        <end position="191"/>
    </location>
</feature>
<feature type="domain" description="CRISPR type III-associated protein" evidence="2">
    <location>
        <begin position="290"/>
        <end position="470"/>
    </location>
</feature>
<evidence type="ECO:0000313" key="3">
    <source>
        <dbReference type="EMBL" id="SKA51876.1"/>
    </source>
</evidence>
<dbReference type="RefSeq" id="WP_080175950.1">
    <property type="nucleotide sequence ID" value="NZ_AP024856.1"/>
</dbReference>
<dbReference type="GO" id="GO:0051607">
    <property type="term" value="P:defense response to virus"/>
    <property type="evidence" value="ECO:0007669"/>
    <property type="project" value="UniProtKB-KW"/>
</dbReference>
<dbReference type="AlphaFoldDB" id="A0A1T4UGZ8"/>
<dbReference type="InterPro" id="IPR052216">
    <property type="entry name" value="CRISPR_Csm3_endoribonuclease"/>
</dbReference>
<gene>
    <name evidence="3" type="ORF">CZ814_03232</name>
</gene>
<dbReference type="Proteomes" id="UP000191116">
    <property type="component" value="Unassembled WGS sequence"/>
</dbReference>
<reference evidence="3 4" key="1">
    <citation type="submission" date="2017-02" db="EMBL/GenBank/DDBJ databases">
        <authorList>
            <person name="Peterson S.W."/>
        </authorList>
    </citation>
    <scope>NUCLEOTIDE SEQUENCE [LARGE SCALE GENOMIC DNA]</scope>
    <source>
        <strain evidence="3 4">CECT 9189</strain>
    </source>
</reference>
<dbReference type="CDD" id="cd09726">
    <property type="entry name" value="RAMP_I_III"/>
    <property type="match status" value="1"/>
</dbReference>
<evidence type="ECO:0000256" key="1">
    <source>
        <dbReference type="ARBA" id="ARBA00023118"/>
    </source>
</evidence>
<accession>A0A1T4UGZ8</accession>
<proteinExistence type="predicted"/>
<dbReference type="Pfam" id="PF03787">
    <property type="entry name" value="RAMPs"/>
    <property type="match status" value="2"/>
</dbReference>
<evidence type="ECO:0000313" key="4">
    <source>
        <dbReference type="Proteomes" id="UP000191116"/>
    </source>
</evidence>
<dbReference type="EMBL" id="FUWP01000023">
    <property type="protein sequence ID" value="SKA51876.1"/>
    <property type="molecule type" value="Genomic_DNA"/>
</dbReference>
<name>A0A1T4UGZ8_9GAMM</name>
<protein>
    <submittedName>
        <fullName evidence="3">RAMP superfamily protein</fullName>
    </submittedName>
</protein>
<evidence type="ECO:0000259" key="2">
    <source>
        <dbReference type="Pfam" id="PF03787"/>
    </source>
</evidence>
<dbReference type="InterPro" id="IPR005537">
    <property type="entry name" value="RAMP_III_fam"/>
</dbReference>
<dbReference type="PANTHER" id="PTHR35579:SF6">
    <property type="entry name" value="DUF324 DOMAIN-CONTAINING PROTEIN"/>
    <property type="match status" value="1"/>
</dbReference>
<organism evidence="3 4">
    <name type="scientific">Photobacterium toruni</name>
    <dbReference type="NCBI Taxonomy" id="1935446"/>
    <lineage>
        <taxon>Bacteria</taxon>
        <taxon>Pseudomonadati</taxon>
        <taxon>Pseudomonadota</taxon>
        <taxon>Gammaproteobacteria</taxon>
        <taxon>Vibrionales</taxon>
        <taxon>Vibrionaceae</taxon>
        <taxon>Photobacterium</taxon>
    </lineage>
</organism>
<dbReference type="PANTHER" id="PTHR35579">
    <property type="entry name" value="CRISPR SYSTEM CMS ENDORIBONUCLEASE CSM3"/>
    <property type="match status" value="1"/>
</dbReference>
<sequence length="496" mass="55552">MSTINVAKLVIETLSPMAIATGSRETNFDTALVRDINGLPMIPASAVAGVWSHLTQRHLGGEVCRDWFGADKSAKQGDFIPSKLTITDARLHDSNNQPVVNYMTPELIAADLMLKTCVLDRPHHRDRVAINDRSVAKENAKFDQIVLPKGLRFSVIVRWQGELDSANAILRLWSLRQMAFGASTRNGLGQVALVASEIKSFDLKQGESKGKALQAYVFDRRVPTEQAEFMTTNNTSLLLAQLPLKALDNWRSGSGSEVLNLENKDKNVGIITYSEPSWHWEHHRASNDNGTMTPVFCGSSIKGILAHRMAYHYRKHCKMWAENIDKDFQKNLKDGLNPEEIGKELHKKWQTRPEELKYLLGHADDTDHAKSIAGLLMVDDCPLRDYQTTLRYHNAIDRFTGGVRKGALYSEELLYQPKFTVKIWLTSLPTAPSTDEEKTAWQYVIQAFKDTVRDIELGLLPMGAGSGRGSSLVEKSTHDEWICNDALLLEIQGDNA</sequence>
<dbReference type="OrthoDB" id="9789361at2"/>
<keyword evidence="1" id="KW-0051">Antiviral defense</keyword>